<dbReference type="RefSeq" id="WP_407883814.1">
    <property type="nucleotide sequence ID" value="NZ_BQXO01000003.1"/>
</dbReference>
<evidence type="ECO:0000313" key="1">
    <source>
        <dbReference type="EMBL" id="GKT06026.1"/>
    </source>
</evidence>
<proteinExistence type="predicted"/>
<protein>
    <submittedName>
        <fullName evidence="1">Uncharacterized protein</fullName>
    </submittedName>
</protein>
<reference evidence="1 2" key="1">
    <citation type="submission" date="2022-03" db="EMBL/GenBank/DDBJ databases">
        <title>Draft genome sequence of Furfurilactobacillus curtus JCM 31185.</title>
        <authorList>
            <person name="Suzuki S."/>
            <person name="Endo A."/>
            <person name="Kajikawa A."/>
        </authorList>
    </citation>
    <scope>NUCLEOTIDE SEQUENCE [LARGE SCALE GENOMIC DNA]</scope>
    <source>
        <strain evidence="1 2">JCM 31185</strain>
    </source>
</reference>
<dbReference type="Proteomes" id="UP001628078">
    <property type="component" value="Unassembled WGS sequence"/>
</dbReference>
<sequence length="85" mass="9346">MVTIVVNEGTVDLVDGVSISASFNITDLESGVLLELTQANIDAAHLQALMSQKRSEFAVALTDATNQDIVHVWWRDPDHEVRQLS</sequence>
<comment type="caution">
    <text evidence="1">The sequence shown here is derived from an EMBL/GenBank/DDBJ whole genome shotgun (WGS) entry which is preliminary data.</text>
</comment>
<gene>
    <name evidence="1" type="ORF">JCM31185_13140</name>
</gene>
<name>A0ABQ5JS84_9LACO</name>
<organism evidence="1 2">
    <name type="scientific">Furfurilactobacillus curtus</name>
    <dbReference type="NCBI Taxonomy" id="1746200"/>
    <lineage>
        <taxon>Bacteria</taxon>
        <taxon>Bacillati</taxon>
        <taxon>Bacillota</taxon>
        <taxon>Bacilli</taxon>
        <taxon>Lactobacillales</taxon>
        <taxon>Lactobacillaceae</taxon>
        <taxon>Furfurilactobacillus</taxon>
    </lineage>
</organism>
<dbReference type="EMBL" id="BQXO01000003">
    <property type="protein sequence ID" value="GKT06026.1"/>
    <property type="molecule type" value="Genomic_DNA"/>
</dbReference>
<keyword evidence="2" id="KW-1185">Reference proteome</keyword>
<accession>A0ABQ5JS84</accession>
<evidence type="ECO:0000313" key="2">
    <source>
        <dbReference type="Proteomes" id="UP001628078"/>
    </source>
</evidence>